<organism evidence="2 3">
    <name type="scientific">Saezia sanguinis</name>
    <dbReference type="NCBI Taxonomy" id="1965230"/>
    <lineage>
        <taxon>Bacteria</taxon>
        <taxon>Pseudomonadati</taxon>
        <taxon>Pseudomonadota</taxon>
        <taxon>Betaproteobacteria</taxon>
        <taxon>Burkholderiales</taxon>
        <taxon>Saeziaceae</taxon>
        <taxon>Saezia</taxon>
    </lineage>
</organism>
<dbReference type="Gene3D" id="3.20.20.70">
    <property type="entry name" value="Aldolase class I"/>
    <property type="match status" value="1"/>
</dbReference>
<dbReference type="InterPro" id="IPR013785">
    <property type="entry name" value="Aldolase_TIM"/>
</dbReference>
<dbReference type="GO" id="GO:0005975">
    <property type="term" value="P:carbohydrate metabolic process"/>
    <property type="evidence" value="ECO:0007669"/>
    <property type="project" value="InterPro"/>
</dbReference>
<sequence length="244" mass="26259">MAQFRRPDIKVFVDGADFETIRTGLSLPVTQGFTTNPSLVSQAGVADYTSYAKEVLALVPQLPVSFEVFSDTPQGMEREAHIIHAWGNNVYVKVPVITPAGESMGPLIRKLSAQGIALNVTCVFTVEQAQIVADALDPATPALVSVFAGRIADVGVDPVPIVEACRDIFKGHPRAELLWASTREVYNIWQAEQAGCRVITAPLSMVKKYNAIVKTGGKDLTELSRDGVQAFMNDIAQAGVKFGA</sequence>
<dbReference type="GO" id="GO:0004801">
    <property type="term" value="F:transaldolase activity"/>
    <property type="evidence" value="ECO:0007669"/>
    <property type="project" value="UniProtKB-EC"/>
</dbReference>
<dbReference type="AlphaFoldDB" id="A0A433SAI7"/>
<comment type="caution">
    <text evidence="2">The sequence shown here is derived from an EMBL/GenBank/DDBJ whole genome shotgun (WGS) entry which is preliminary data.</text>
</comment>
<dbReference type="OrthoDB" id="9807051at2"/>
<dbReference type="SUPFAM" id="SSF51569">
    <property type="entry name" value="Aldolase"/>
    <property type="match status" value="1"/>
</dbReference>
<evidence type="ECO:0000313" key="2">
    <source>
        <dbReference type="EMBL" id="RUS65709.1"/>
    </source>
</evidence>
<keyword evidence="3" id="KW-1185">Reference proteome</keyword>
<dbReference type="EMBL" id="PQSP01000010">
    <property type="protein sequence ID" value="RUS65709.1"/>
    <property type="molecule type" value="Genomic_DNA"/>
</dbReference>
<dbReference type="PANTHER" id="PTHR10683:SF40">
    <property type="entry name" value="FRUCTOSE-6-PHOSPHATE ALDOLASE 1-RELATED"/>
    <property type="match status" value="1"/>
</dbReference>
<evidence type="ECO:0000313" key="3">
    <source>
        <dbReference type="Proteomes" id="UP000286947"/>
    </source>
</evidence>
<dbReference type="EC" id="2.2.1.2" evidence="2"/>
<name>A0A433SAI7_9BURK</name>
<protein>
    <submittedName>
        <fullName evidence="2">Transaldolase</fullName>
        <ecNumber evidence="2">2.2.1.2</ecNumber>
    </submittedName>
</protein>
<keyword evidence="2" id="KW-0808">Transferase</keyword>
<keyword evidence="1" id="KW-0704">Schiff base</keyword>
<gene>
    <name evidence="2" type="primary">tal</name>
    <name evidence="2" type="ORF">CUZ56_02795</name>
</gene>
<dbReference type="PANTHER" id="PTHR10683">
    <property type="entry name" value="TRANSALDOLASE"/>
    <property type="match status" value="1"/>
</dbReference>
<accession>A0A433SAI7</accession>
<reference evidence="2 3" key="1">
    <citation type="submission" date="2018-01" db="EMBL/GenBank/DDBJ databases">
        <title>Saezia sanguinis gen. nov., sp. nov., in the order Burkholderiales isolated from human blood.</title>
        <authorList>
            <person name="Medina-Pascual M.J."/>
            <person name="Valdezate S."/>
            <person name="Monzon S."/>
            <person name="Cuesta I."/>
            <person name="Carrasco G."/>
            <person name="Villalon P."/>
            <person name="Saez-Nieto J.A."/>
        </authorList>
    </citation>
    <scope>NUCLEOTIDE SEQUENCE [LARGE SCALE GENOMIC DNA]</scope>
    <source>
        <strain evidence="2 3">CNM695-12</strain>
    </source>
</reference>
<evidence type="ECO:0000256" key="1">
    <source>
        <dbReference type="ARBA" id="ARBA00023270"/>
    </source>
</evidence>
<dbReference type="RefSeq" id="WP_126980955.1">
    <property type="nucleotide sequence ID" value="NZ_PQSP01000010.1"/>
</dbReference>
<dbReference type="Pfam" id="PF00923">
    <property type="entry name" value="TAL_FSA"/>
    <property type="match status" value="1"/>
</dbReference>
<dbReference type="Proteomes" id="UP000286947">
    <property type="component" value="Unassembled WGS sequence"/>
</dbReference>
<dbReference type="InterPro" id="IPR001585">
    <property type="entry name" value="TAL/FSA"/>
</dbReference>
<proteinExistence type="predicted"/>